<sequence length="193" mass="20733">MKKHNPSRAHRVFDHRCDSRGIPADDPVPRVHRPHGDGMAGLGGRLQHGGGQYASCRAKIMGPYSGDARNHLIGPSDIGGDGIWGHFVQTGVKIPVIPQFMTLRRNSFNDGRVFFAMNACEKKRGPNPVLAKDVQELRGVDGVRTIVEGQGDALATVLDGTDGCVLSRDRTVRGNVPGLAIVGIDHSGERMVA</sequence>
<evidence type="ECO:0000256" key="1">
    <source>
        <dbReference type="SAM" id="MobiDB-lite"/>
    </source>
</evidence>
<feature type="compositionally biased region" description="Basic residues" evidence="1">
    <location>
        <begin position="1"/>
        <end position="10"/>
    </location>
</feature>
<gene>
    <name evidence="2" type="ORF">COOX1_1414</name>
</gene>
<protein>
    <submittedName>
        <fullName evidence="2">Uncharacterized protein</fullName>
    </submittedName>
</protein>
<reference evidence="2 3" key="1">
    <citation type="submission" date="2020-04" db="EMBL/GenBank/DDBJ databases">
        <authorList>
            <person name="Hogendoorn C."/>
        </authorList>
    </citation>
    <scope>NUCLEOTIDE SEQUENCE [LARGE SCALE GENOMIC DNA]</scope>
    <source>
        <strain evidence="2">COOX1</strain>
    </source>
</reference>
<dbReference type="AlphaFoldDB" id="A0A6F9E7L7"/>
<dbReference type="EMBL" id="LR792683">
    <property type="protein sequence ID" value="CAB3392445.1"/>
    <property type="molecule type" value="Genomic_DNA"/>
</dbReference>
<evidence type="ECO:0000313" key="2">
    <source>
        <dbReference type="EMBL" id="CAB3392445.1"/>
    </source>
</evidence>
<name>A0A6F9E7L7_9BACL</name>
<organism evidence="2 3">
    <name type="scientific">Kyrpidia spormannii</name>
    <dbReference type="NCBI Taxonomy" id="2055160"/>
    <lineage>
        <taxon>Bacteria</taxon>
        <taxon>Bacillati</taxon>
        <taxon>Bacillota</taxon>
        <taxon>Bacilli</taxon>
        <taxon>Bacillales</taxon>
        <taxon>Alicyclobacillaceae</taxon>
        <taxon>Kyrpidia</taxon>
    </lineage>
</organism>
<accession>A0A6F9E7L7</accession>
<evidence type="ECO:0000313" key="3">
    <source>
        <dbReference type="Proteomes" id="UP000502196"/>
    </source>
</evidence>
<feature type="region of interest" description="Disordered" evidence="1">
    <location>
        <begin position="1"/>
        <end position="32"/>
    </location>
</feature>
<proteinExistence type="predicted"/>
<dbReference type="Proteomes" id="UP000502196">
    <property type="component" value="Chromosome"/>
</dbReference>